<comment type="caution">
    <text evidence="2">The sequence shown here is derived from an EMBL/GenBank/DDBJ whole genome shotgun (WGS) entry which is preliminary data.</text>
</comment>
<dbReference type="PANTHER" id="PTHR37423">
    <property type="entry name" value="SOLUBLE LYTIC MUREIN TRANSGLYCOSYLASE-RELATED"/>
    <property type="match status" value="1"/>
</dbReference>
<evidence type="ECO:0000313" key="3">
    <source>
        <dbReference type="Proteomes" id="UP000323257"/>
    </source>
</evidence>
<dbReference type="EMBL" id="VNHS01000006">
    <property type="protein sequence ID" value="TYP74147.1"/>
    <property type="molecule type" value="Genomic_DNA"/>
</dbReference>
<dbReference type="Gene3D" id="1.10.530.10">
    <property type="match status" value="1"/>
</dbReference>
<dbReference type="CDD" id="cd16896">
    <property type="entry name" value="LT_Slt70-like"/>
    <property type="match status" value="1"/>
</dbReference>
<dbReference type="Pfam" id="PF01464">
    <property type="entry name" value="SLT"/>
    <property type="match status" value="1"/>
</dbReference>
<protein>
    <submittedName>
        <fullName evidence="2">Soluble lytic murein transglycosylase</fullName>
    </submittedName>
</protein>
<sequence>MKIVNKHRFRRRMLALLVVALVGLLFLNSDWIGRWMYPIAYEADIRVSAKNYGLEPQLIAAIARVETNYSPGKVSRKGAVGIMQIMPDTAKWIVERGGFNGVTLDNLSARADIGIEIGSWYLQSLHKQFDDNRYAAIAAYNAGPGTVKRWLSEGTWDGREETLDNIPYGETRHYVQRVIYYYNKYRKLYPDL</sequence>
<dbReference type="Proteomes" id="UP000323257">
    <property type="component" value="Unassembled WGS sequence"/>
</dbReference>
<name>A0A5S5C4A7_9BACL</name>
<accession>A0A5S5C4A7</accession>
<dbReference type="InterPro" id="IPR023346">
    <property type="entry name" value="Lysozyme-like_dom_sf"/>
</dbReference>
<feature type="domain" description="Transglycosylase SLT" evidence="1">
    <location>
        <begin position="46"/>
        <end position="157"/>
    </location>
</feature>
<organism evidence="2 3">
    <name type="scientific">Paenibacillus methanolicus</name>
    <dbReference type="NCBI Taxonomy" id="582686"/>
    <lineage>
        <taxon>Bacteria</taxon>
        <taxon>Bacillati</taxon>
        <taxon>Bacillota</taxon>
        <taxon>Bacilli</taxon>
        <taxon>Bacillales</taxon>
        <taxon>Paenibacillaceae</taxon>
        <taxon>Paenibacillus</taxon>
    </lineage>
</organism>
<dbReference type="OrthoDB" id="9815002at2"/>
<gene>
    <name evidence="2" type="ORF">BCM02_106429</name>
</gene>
<reference evidence="2 3" key="1">
    <citation type="submission" date="2019-07" db="EMBL/GenBank/DDBJ databases">
        <title>Genomic Encyclopedia of Type Strains, Phase III (KMG-III): the genomes of soil and plant-associated and newly described type strains.</title>
        <authorList>
            <person name="Whitman W."/>
        </authorList>
    </citation>
    <scope>NUCLEOTIDE SEQUENCE [LARGE SCALE GENOMIC DNA]</scope>
    <source>
        <strain evidence="2 3">BL24</strain>
    </source>
</reference>
<dbReference type="PANTHER" id="PTHR37423:SF2">
    <property type="entry name" value="MEMBRANE-BOUND LYTIC MUREIN TRANSGLYCOSYLASE C"/>
    <property type="match status" value="1"/>
</dbReference>
<dbReference type="RefSeq" id="WP_148930540.1">
    <property type="nucleotide sequence ID" value="NZ_VNHS01000006.1"/>
</dbReference>
<proteinExistence type="predicted"/>
<keyword evidence="3" id="KW-1185">Reference proteome</keyword>
<dbReference type="InterPro" id="IPR008258">
    <property type="entry name" value="Transglycosylase_SLT_dom_1"/>
</dbReference>
<dbReference type="AlphaFoldDB" id="A0A5S5C4A7"/>
<evidence type="ECO:0000259" key="1">
    <source>
        <dbReference type="Pfam" id="PF01464"/>
    </source>
</evidence>
<dbReference type="SUPFAM" id="SSF53955">
    <property type="entry name" value="Lysozyme-like"/>
    <property type="match status" value="1"/>
</dbReference>
<evidence type="ECO:0000313" key="2">
    <source>
        <dbReference type="EMBL" id="TYP74147.1"/>
    </source>
</evidence>